<dbReference type="EnsemblMetazoa" id="ADIR014094-RA">
    <property type="protein sequence ID" value="ADIR014094-PA"/>
    <property type="gene ID" value="ADIR014094"/>
</dbReference>
<dbReference type="VEuPathDB" id="VectorBase:ADIR014094"/>
<organism evidence="1 2">
    <name type="scientific">Anopheles dirus</name>
    <dbReference type="NCBI Taxonomy" id="7168"/>
    <lineage>
        <taxon>Eukaryota</taxon>
        <taxon>Metazoa</taxon>
        <taxon>Ecdysozoa</taxon>
        <taxon>Arthropoda</taxon>
        <taxon>Hexapoda</taxon>
        <taxon>Insecta</taxon>
        <taxon>Pterygota</taxon>
        <taxon>Neoptera</taxon>
        <taxon>Endopterygota</taxon>
        <taxon>Diptera</taxon>
        <taxon>Nematocera</taxon>
        <taxon>Culicoidea</taxon>
        <taxon>Culicidae</taxon>
        <taxon>Anophelinae</taxon>
        <taxon>Anopheles</taxon>
    </lineage>
</organism>
<accession>A0A182NW06</accession>
<evidence type="ECO:0000313" key="1">
    <source>
        <dbReference type="EnsemblMetazoa" id="ADIR014094-PA"/>
    </source>
</evidence>
<reference evidence="2" key="1">
    <citation type="submission" date="2013-03" db="EMBL/GenBank/DDBJ databases">
        <title>The Genome Sequence of Anopheles dirus WRAIR2.</title>
        <authorList>
            <consortium name="The Broad Institute Genomics Platform"/>
            <person name="Neafsey D.E."/>
            <person name="Walton C."/>
            <person name="Walker B."/>
            <person name="Young S.K."/>
            <person name="Zeng Q."/>
            <person name="Gargeya S."/>
            <person name="Fitzgerald M."/>
            <person name="Haas B."/>
            <person name="Abouelleil A."/>
            <person name="Allen A.W."/>
            <person name="Alvarado L."/>
            <person name="Arachchi H.M."/>
            <person name="Berlin A.M."/>
            <person name="Chapman S.B."/>
            <person name="Gainer-Dewar J."/>
            <person name="Goldberg J."/>
            <person name="Griggs A."/>
            <person name="Gujja S."/>
            <person name="Hansen M."/>
            <person name="Howarth C."/>
            <person name="Imamovic A."/>
            <person name="Ireland A."/>
            <person name="Larimer J."/>
            <person name="McCowan C."/>
            <person name="Murphy C."/>
            <person name="Pearson M."/>
            <person name="Poon T.W."/>
            <person name="Priest M."/>
            <person name="Roberts A."/>
            <person name="Saif S."/>
            <person name="Shea T."/>
            <person name="Sisk P."/>
            <person name="Sykes S."/>
            <person name="Wortman J."/>
            <person name="Nusbaum C."/>
            <person name="Birren B."/>
        </authorList>
    </citation>
    <scope>NUCLEOTIDE SEQUENCE [LARGE SCALE GENOMIC DNA]</scope>
    <source>
        <strain evidence="2">WRAIR2</strain>
    </source>
</reference>
<reference evidence="1" key="2">
    <citation type="submission" date="2020-05" db="UniProtKB">
        <authorList>
            <consortium name="EnsemblMetazoa"/>
        </authorList>
    </citation>
    <scope>IDENTIFICATION</scope>
    <source>
        <strain evidence="1">WRAIR2</strain>
    </source>
</reference>
<proteinExistence type="predicted"/>
<dbReference type="AlphaFoldDB" id="A0A182NW06"/>
<evidence type="ECO:0000313" key="2">
    <source>
        <dbReference type="Proteomes" id="UP000075884"/>
    </source>
</evidence>
<protein>
    <submittedName>
        <fullName evidence="1">Uncharacterized protein</fullName>
    </submittedName>
</protein>
<sequence length="39" mass="4589">MFCKKCSSFALVLYMFVIRYEINRYLSDTLVQHAIAINS</sequence>
<keyword evidence="2" id="KW-1185">Reference proteome</keyword>
<name>A0A182NW06_9DIPT</name>
<dbReference type="Proteomes" id="UP000075884">
    <property type="component" value="Unassembled WGS sequence"/>
</dbReference>